<feature type="transmembrane region" description="Helical" evidence="9">
    <location>
        <begin position="142"/>
        <end position="166"/>
    </location>
</feature>
<dbReference type="NCBIfam" id="TIGR00410">
    <property type="entry name" value="lacE"/>
    <property type="match status" value="1"/>
</dbReference>
<dbReference type="GO" id="GO:0008982">
    <property type="term" value="F:protein-N(PI)-phosphohistidine-sugar phosphotransferase activity"/>
    <property type="evidence" value="ECO:0007669"/>
    <property type="project" value="UniProtKB-UniRule"/>
</dbReference>
<evidence type="ECO:0000256" key="3">
    <source>
        <dbReference type="ARBA" id="ARBA00022475"/>
    </source>
</evidence>
<evidence type="ECO:0000256" key="1">
    <source>
        <dbReference type="ARBA" id="ARBA00004651"/>
    </source>
</evidence>
<evidence type="ECO:0000256" key="9">
    <source>
        <dbReference type="SAM" id="Phobius"/>
    </source>
</evidence>
<dbReference type="EMBL" id="LK932525">
    <property type="protein sequence ID" value="CDS88687.1"/>
    <property type="molecule type" value="Genomic_DNA"/>
</dbReference>
<dbReference type="PANTHER" id="PTHR33989:SF4">
    <property type="entry name" value="PTS SYSTEM N,N'-DIACETYLCHITOBIOSE-SPECIFIC EIIC COMPONENT"/>
    <property type="match status" value="1"/>
</dbReference>
<evidence type="ECO:0000256" key="7">
    <source>
        <dbReference type="ARBA" id="ARBA00023136"/>
    </source>
</evidence>
<dbReference type="GO" id="GO:0009401">
    <property type="term" value="P:phosphoenolpyruvate-dependent sugar phosphotransferase system"/>
    <property type="evidence" value="ECO:0007669"/>
    <property type="project" value="InterPro"/>
</dbReference>
<dbReference type="RefSeq" id="WP_021367136.1">
    <property type="nucleotide sequence ID" value="NZ_BBYB01000112.1"/>
</dbReference>
<evidence type="ECO:0000256" key="6">
    <source>
        <dbReference type="ARBA" id="ARBA00022989"/>
    </source>
</evidence>
<feature type="domain" description="PTS EIIC type-3" evidence="10">
    <location>
        <begin position="8"/>
        <end position="421"/>
    </location>
</feature>
<dbReference type="AlphaFoldDB" id="A0A069AKE2"/>
<keyword evidence="6 9" id="KW-1133">Transmembrane helix</keyword>
<dbReference type="PIRSF" id="PIRSF006351">
    <property type="entry name" value="PTS_EIIC-Cellobiose"/>
    <property type="match status" value="1"/>
</dbReference>
<evidence type="ECO:0000256" key="4">
    <source>
        <dbReference type="ARBA" id="ARBA00022597"/>
    </source>
</evidence>
<dbReference type="InterPro" id="IPR051088">
    <property type="entry name" value="PTS_Sugar-EIIC/EIIB"/>
</dbReference>
<dbReference type="InterPro" id="IPR003352">
    <property type="entry name" value="PTS_EIIC"/>
</dbReference>
<dbReference type="PANTHER" id="PTHR33989">
    <property type="match status" value="1"/>
</dbReference>
<dbReference type="Pfam" id="PF02378">
    <property type="entry name" value="PTS_EIIC"/>
    <property type="match status" value="1"/>
</dbReference>
<evidence type="ECO:0000259" key="10">
    <source>
        <dbReference type="PROSITE" id="PS51105"/>
    </source>
</evidence>
<dbReference type="InterPro" id="IPR004501">
    <property type="entry name" value="PTS_EIIC_3"/>
</dbReference>
<gene>
    <name evidence="11" type="primary">celB</name>
    <name evidence="13" type="ORF">BN1095_20097</name>
    <name evidence="11" type="ORF">BN1096_700105</name>
    <name evidence="12" type="ORF">BN1097_710106</name>
</gene>
<evidence type="ECO:0000313" key="13">
    <source>
        <dbReference type="EMBL" id="CDS94845.1"/>
    </source>
</evidence>
<feature type="transmembrane region" description="Helical" evidence="9">
    <location>
        <begin position="356"/>
        <end position="381"/>
    </location>
</feature>
<dbReference type="GO" id="GO:1902815">
    <property type="term" value="P:N,N'-diacetylchitobiose import"/>
    <property type="evidence" value="ECO:0007669"/>
    <property type="project" value="TreeGrafter"/>
</dbReference>
<sequence length="437" mass="46674">MEKFMSFMDKYIVPVAAKIGAQRHLVAVRDAFIVMIPITMVGALGTLINNLPLEVYKNLMASIFGENWTTFGGDLWWGAIGTMAVFLVIGVAYFLAKSYESDGLQSGLIALSIFFIMAPQIGKIVPEGGTTVVEGWGMIQQTYLGTAALFSSILIGLLSTEIFVRLSKVKKLTIKMPDGVPPAVSRSFAKLIPGMLTIMIFTVIGIFIKMLSNGSFLTDILNTYLGAPLSNVADSLGSTMLIAFIIHILWTVGLHGANIALPFTETILMKLGGENAALAQAGATEGYHVLAGAFFDAFVYLGGSGMVLGLIVALLIAGRRRKEMIVLGGPPAIFNIGEPLIFGLPIVLNPIFMIPFVLAPVICSAVSYLAIDFGLVAPVILPKIPWVTPPILGGAMATGDWTGGALALFNLILSILIYIPFVIASEKMEANKLKINN</sequence>
<feature type="transmembrane region" description="Helical" evidence="9">
    <location>
        <begin position="297"/>
        <end position="317"/>
    </location>
</feature>
<keyword evidence="5 9" id="KW-0812">Transmembrane</keyword>
<dbReference type="InterPro" id="IPR004796">
    <property type="entry name" value="PTS_IIC_cello"/>
</dbReference>
<dbReference type="GO" id="GO:0005886">
    <property type="term" value="C:plasma membrane"/>
    <property type="evidence" value="ECO:0007669"/>
    <property type="project" value="UniProtKB-SubCell"/>
</dbReference>
<evidence type="ECO:0000256" key="5">
    <source>
        <dbReference type="ARBA" id="ARBA00022692"/>
    </source>
</evidence>
<comment type="subcellular location">
    <subcellularLocation>
        <location evidence="1">Cell membrane</location>
        <topology evidence="1">Multi-pass membrane protein</topology>
    </subcellularLocation>
</comment>
<dbReference type="EMBL" id="LK932849">
    <property type="protein sequence ID" value="CDS94845.1"/>
    <property type="molecule type" value="Genomic_DNA"/>
</dbReference>
<feature type="transmembrane region" description="Helical" evidence="9">
    <location>
        <begin position="75"/>
        <end position="96"/>
    </location>
</feature>
<feature type="transmembrane region" description="Helical" evidence="9">
    <location>
        <begin position="240"/>
        <end position="261"/>
    </location>
</feature>
<feature type="transmembrane region" description="Helical" evidence="9">
    <location>
        <begin position="103"/>
        <end position="122"/>
    </location>
</feature>
<proteinExistence type="predicted"/>
<evidence type="ECO:0000256" key="8">
    <source>
        <dbReference type="PIRNR" id="PIRNR006351"/>
    </source>
</evidence>
<organism evidence="11">
    <name type="scientific">Clostridioides difficile</name>
    <name type="common">Peptoclostridium difficile</name>
    <dbReference type="NCBI Taxonomy" id="1496"/>
    <lineage>
        <taxon>Bacteria</taxon>
        <taxon>Bacillati</taxon>
        <taxon>Bacillota</taxon>
        <taxon>Clostridia</taxon>
        <taxon>Peptostreptococcales</taxon>
        <taxon>Peptostreptococcaceae</taxon>
        <taxon>Clostridioides</taxon>
    </lineage>
</organism>
<evidence type="ECO:0000313" key="12">
    <source>
        <dbReference type="EMBL" id="CDS89294.1"/>
    </source>
</evidence>
<name>A0A069AKE2_CLODI</name>
<keyword evidence="2 8" id="KW-0813">Transport</keyword>
<evidence type="ECO:0000313" key="11">
    <source>
        <dbReference type="EMBL" id="CDS88687.1"/>
    </source>
</evidence>
<evidence type="ECO:0000256" key="2">
    <source>
        <dbReference type="ARBA" id="ARBA00022448"/>
    </source>
</evidence>
<feature type="transmembrane region" description="Helical" evidence="9">
    <location>
        <begin position="31"/>
        <end position="51"/>
    </location>
</feature>
<reference evidence="11" key="1">
    <citation type="submission" date="2014-07" db="EMBL/GenBank/DDBJ databases">
        <authorList>
            <person name="Monot Marc"/>
        </authorList>
    </citation>
    <scope>NUCLEOTIDE SEQUENCE</scope>
    <source>
        <strain evidence="13">7032989</strain>
        <strain evidence="12">7032994</strain>
    </source>
</reference>
<keyword evidence="3 8" id="KW-1003">Cell membrane</keyword>
<dbReference type="PROSITE" id="PS51105">
    <property type="entry name" value="PTS_EIIC_TYPE_3"/>
    <property type="match status" value="1"/>
</dbReference>
<accession>A0A069AKE2</accession>
<feature type="transmembrane region" description="Helical" evidence="9">
    <location>
        <begin position="187"/>
        <end position="208"/>
    </location>
</feature>
<protein>
    <recommendedName>
        <fullName evidence="8">Permease IIC component</fullName>
    </recommendedName>
</protein>
<feature type="transmembrane region" description="Helical" evidence="9">
    <location>
        <begin position="401"/>
        <end position="424"/>
    </location>
</feature>
<comment type="function">
    <text evidence="8">The phosphoenolpyruvate-dependent sugar phosphotransferase system (PTS), a major carbohydrate active -transport system, catalyzes the phosphorylation of incoming sugar substrates concomitant with their translocation across the cell membrane.</text>
</comment>
<keyword evidence="7 8" id="KW-0472">Membrane</keyword>
<keyword evidence="4 8" id="KW-0762">Sugar transport</keyword>
<dbReference type="EMBL" id="LK932411">
    <property type="protein sequence ID" value="CDS89294.1"/>
    <property type="molecule type" value="Genomic_DNA"/>
</dbReference>